<dbReference type="AlphaFoldDB" id="A0A196SKL7"/>
<dbReference type="CDD" id="cd01657">
    <property type="entry name" value="Ribosomal_L7_archeal_euk"/>
    <property type="match status" value="1"/>
</dbReference>
<dbReference type="GO" id="GO:0022625">
    <property type="term" value="C:cytosolic large ribosomal subunit"/>
    <property type="evidence" value="ECO:0007669"/>
    <property type="project" value="TreeGrafter"/>
</dbReference>
<name>A0A196SKL7_BLAHN</name>
<dbReference type="InterPro" id="IPR035808">
    <property type="entry name" value="Ribosomal_uL30_euk_arc"/>
</dbReference>
<evidence type="ECO:0000313" key="2">
    <source>
        <dbReference type="Proteomes" id="UP000078348"/>
    </source>
</evidence>
<dbReference type="Proteomes" id="UP000078348">
    <property type="component" value="Unassembled WGS sequence"/>
</dbReference>
<protein>
    <submittedName>
        <fullName evidence="1">Ribosomal protein L7</fullName>
    </submittedName>
</protein>
<reference evidence="1 2" key="1">
    <citation type="submission" date="2016-05" db="EMBL/GenBank/DDBJ databases">
        <title>Nuclear genome of Blastocystis sp. subtype 1 NandII.</title>
        <authorList>
            <person name="Gentekaki E."/>
            <person name="Curtis B."/>
            <person name="Stairs C."/>
            <person name="Eme L."/>
            <person name="Herman E."/>
            <person name="Klimes V."/>
            <person name="Arias M.C."/>
            <person name="Elias M."/>
            <person name="Hilliou F."/>
            <person name="Klute M."/>
            <person name="Malik S.-B."/>
            <person name="Pightling A."/>
            <person name="Rachubinski R."/>
            <person name="Salas D."/>
            <person name="Schlacht A."/>
            <person name="Suga H."/>
            <person name="Archibald J."/>
            <person name="Ball S.G."/>
            <person name="Clark G."/>
            <person name="Dacks J."/>
            <person name="Van Der Giezen M."/>
            <person name="Tsaousis A."/>
            <person name="Roger A."/>
        </authorList>
    </citation>
    <scope>NUCLEOTIDE SEQUENCE [LARGE SCALE GENOMIC DNA]</scope>
    <source>
        <strain evidence="2">ATCC 50177 / NandII</strain>
    </source>
</reference>
<dbReference type="InterPro" id="IPR039699">
    <property type="entry name" value="Ribosomal_uL30"/>
</dbReference>
<accession>A0A196SKL7</accession>
<dbReference type="GO" id="GO:0000463">
    <property type="term" value="P:maturation of LSU-rRNA from tricistronic rRNA transcript (SSU-rRNA, 5.8S rRNA, LSU-rRNA)"/>
    <property type="evidence" value="ECO:0007669"/>
    <property type="project" value="TreeGrafter"/>
</dbReference>
<dbReference type="InterPro" id="IPR036919">
    <property type="entry name" value="Ribo_uL30_ferredoxin-like_sf"/>
</dbReference>
<keyword evidence="1" id="KW-0689">Ribosomal protein</keyword>
<dbReference type="PANTHER" id="PTHR11524">
    <property type="entry name" value="60S RIBOSOMAL PROTEIN L7"/>
    <property type="match status" value="1"/>
</dbReference>
<dbReference type="STRING" id="478820.A0A196SKL7"/>
<proteinExistence type="predicted"/>
<keyword evidence="2" id="KW-1185">Reference proteome</keyword>
<sequence>MSLIGQENENKPNLMENAIEEVKLKNRRNANKANAERMSEVIKRRKTAFKKRRREGQFITPERLLKDNQNRLSDRKRFKRQEKRINYSFIPVDKSDGLLLVFRLNVSHQVFKETNKILAKYKLSQPLSAVFIRKTPEVMRDLILVEPFVAWGTPSATLIQELLTKHAFTMVDNKRVPISDNAMVEDHLGASDVICIADMVKEIQTLGPAFNDVIKFLAPFMLASHLSEMEVRVLHNNKAESGDQGEKINDIIRKML</sequence>
<keyword evidence="1" id="KW-0687">Ribonucleoprotein</keyword>
<dbReference type="SUPFAM" id="SSF55129">
    <property type="entry name" value="Ribosomal protein L30p/L7e"/>
    <property type="match status" value="1"/>
</dbReference>
<dbReference type="Gene3D" id="3.30.1390.20">
    <property type="entry name" value="Ribosomal protein L30, ferredoxin-like fold domain"/>
    <property type="match status" value="1"/>
</dbReference>
<comment type="caution">
    <text evidence="1">The sequence shown here is derived from an EMBL/GenBank/DDBJ whole genome shotgun (WGS) entry which is preliminary data.</text>
</comment>
<dbReference type="GO" id="GO:0003735">
    <property type="term" value="F:structural constituent of ribosome"/>
    <property type="evidence" value="ECO:0007669"/>
    <property type="project" value="TreeGrafter"/>
</dbReference>
<dbReference type="GO" id="GO:0003723">
    <property type="term" value="F:RNA binding"/>
    <property type="evidence" value="ECO:0007669"/>
    <property type="project" value="TreeGrafter"/>
</dbReference>
<dbReference type="OrthoDB" id="28644at2759"/>
<dbReference type="EMBL" id="LXWW01000057">
    <property type="protein sequence ID" value="OAO16841.1"/>
    <property type="molecule type" value="Genomic_DNA"/>
</dbReference>
<gene>
    <name evidence="1" type="ORF">AV274_1430</name>
</gene>
<evidence type="ECO:0000313" key="1">
    <source>
        <dbReference type="EMBL" id="OAO16841.1"/>
    </source>
</evidence>
<dbReference type="PANTHER" id="PTHR11524:SF58">
    <property type="entry name" value="IP16805P"/>
    <property type="match status" value="1"/>
</dbReference>
<organism evidence="1 2">
    <name type="scientific">Blastocystis sp. subtype 1 (strain ATCC 50177 / NandII)</name>
    <dbReference type="NCBI Taxonomy" id="478820"/>
    <lineage>
        <taxon>Eukaryota</taxon>
        <taxon>Sar</taxon>
        <taxon>Stramenopiles</taxon>
        <taxon>Bigyra</taxon>
        <taxon>Opalozoa</taxon>
        <taxon>Opalinata</taxon>
        <taxon>Blastocystidae</taxon>
        <taxon>Blastocystis</taxon>
    </lineage>
</organism>